<accession>A0A1G6XQQ5</accession>
<proteinExistence type="predicted"/>
<name>A0A1G6XQQ5_9ACTN</name>
<dbReference type="STRING" id="1045774.SAMN05421872_11135"/>
<dbReference type="EMBL" id="FMZM01000011">
    <property type="protein sequence ID" value="SDD80342.1"/>
    <property type="molecule type" value="Genomic_DNA"/>
</dbReference>
<organism evidence="1 2">
    <name type="scientific">Nocardioides lianchengensis</name>
    <dbReference type="NCBI Taxonomy" id="1045774"/>
    <lineage>
        <taxon>Bacteria</taxon>
        <taxon>Bacillati</taxon>
        <taxon>Actinomycetota</taxon>
        <taxon>Actinomycetes</taxon>
        <taxon>Propionibacteriales</taxon>
        <taxon>Nocardioidaceae</taxon>
        <taxon>Nocardioides</taxon>
    </lineage>
</organism>
<evidence type="ECO:0000313" key="1">
    <source>
        <dbReference type="EMBL" id="SDD80342.1"/>
    </source>
</evidence>
<dbReference type="AlphaFoldDB" id="A0A1G6XQQ5"/>
<protein>
    <recommendedName>
        <fullName evidence="3">Transcriptional regulator, AbiEi antitoxin, Type IV TA system</fullName>
    </recommendedName>
</protein>
<keyword evidence="2" id="KW-1185">Reference proteome</keyword>
<dbReference type="Proteomes" id="UP000199034">
    <property type="component" value="Unassembled WGS sequence"/>
</dbReference>
<gene>
    <name evidence="1" type="ORF">SAMN05421872_11135</name>
</gene>
<sequence>MLVGQDGVATWSQLRAAGLQRHDLDRMLRRREIVRVHRRVYVDHTGPLTWSQRAWAAVLHAGPAALCLESAESDPDPDAVIHVAVDRTRRVSGAPDVRIHRMVGLQELVRWTTSPPRLRVEPNVLERVDRAGSESEVIRLLSDAVGSRRTTAPRLRAQLVARARMNRRAWVAAVLDDLEGGACSVLEQGFWNLVERPHGLPTPRRQAPRRGDGGVEYRDASYDDLGVVVELDGQLGHAGWQGAGRDADRDLDARVEGDESVRIRWAQVFDRPCRTAGRLARLFRRHGWAGEVQACGPDCTAGEAA</sequence>
<reference evidence="1 2" key="1">
    <citation type="submission" date="2016-10" db="EMBL/GenBank/DDBJ databases">
        <authorList>
            <person name="de Groot N.N."/>
        </authorList>
    </citation>
    <scope>NUCLEOTIDE SEQUENCE [LARGE SCALE GENOMIC DNA]</scope>
    <source>
        <strain evidence="1 2">CGMCC 4.6858</strain>
    </source>
</reference>
<evidence type="ECO:0000313" key="2">
    <source>
        <dbReference type="Proteomes" id="UP000199034"/>
    </source>
</evidence>
<evidence type="ECO:0008006" key="3">
    <source>
        <dbReference type="Google" id="ProtNLM"/>
    </source>
</evidence>